<evidence type="ECO:0000313" key="2">
    <source>
        <dbReference type="Proteomes" id="UP001224433"/>
    </source>
</evidence>
<dbReference type="Pfam" id="PF14390">
    <property type="entry name" value="DUF4420"/>
    <property type="match status" value="1"/>
</dbReference>
<dbReference type="EMBL" id="CP120983">
    <property type="protein sequence ID" value="WLQ67640.1"/>
    <property type="molecule type" value="Genomic_DNA"/>
</dbReference>
<sequence>MNIDEELWLELEEPQAGQGRSTRRVYPESPHDIHVSVTHPGRRRMLLLKADARAADGIVRSVGELPRTAGLDLCITAQSRHEYELQVSLTADELREVFTPLVSDIASAVKDAPTTETALEAAVRRFSSWQQLLRAVGKNGLTADTRRGLFGELYFLNEYVLPSAAQTSGVQAWTGPGGSNQDFQLPDVAVEVKTTTAKNPRTVRVASERQLDSTGTPALLLSLISVDERRGGTGESLNALVDRIRHRLTNPEARSHLDSLLIQVGYLPGHRDLYDEPRYTLRQTRTWEVREGFPRLIESTLPAGVGDCTYNISTSALDDYRVTTDQVTAFIRGTDG</sequence>
<accession>A0ABY9JIU3</accession>
<protein>
    <submittedName>
        <fullName evidence="1">PD-(D/E)XK motif protein</fullName>
    </submittedName>
</protein>
<keyword evidence="2" id="KW-1185">Reference proteome</keyword>
<dbReference type="InterPro" id="IPR025534">
    <property type="entry name" value="DUF4420"/>
</dbReference>
<dbReference type="RefSeq" id="WP_306104640.1">
    <property type="nucleotide sequence ID" value="NZ_CP120983.1"/>
</dbReference>
<name>A0ABY9JIU3_9ACTN</name>
<gene>
    <name evidence="1" type="ORF">P8A20_30535</name>
</gene>
<proteinExistence type="predicted"/>
<reference evidence="1 2" key="1">
    <citation type="submission" date="2023-03" db="EMBL/GenBank/DDBJ databases">
        <title>Isolation and description of six Streptomyces strains from soil environments, able to metabolize different microbial glucans.</title>
        <authorList>
            <person name="Widen T."/>
            <person name="Larsbrink J."/>
        </authorList>
    </citation>
    <scope>NUCLEOTIDE SEQUENCE [LARGE SCALE GENOMIC DNA]</scope>
    <source>
        <strain evidence="1 2">Alt3</strain>
    </source>
</reference>
<evidence type="ECO:0000313" key="1">
    <source>
        <dbReference type="EMBL" id="WLQ67640.1"/>
    </source>
</evidence>
<dbReference type="Proteomes" id="UP001224433">
    <property type="component" value="Chromosome"/>
</dbReference>
<organism evidence="1 2">
    <name type="scientific">Streptomyces glycanivorans</name>
    <dbReference type="NCBI Taxonomy" id="3033808"/>
    <lineage>
        <taxon>Bacteria</taxon>
        <taxon>Bacillati</taxon>
        <taxon>Actinomycetota</taxon>
        <taxon>Actinomycetes</taxon>
        <taxon>Kitasatosporales</taxon>
        <taxon>Streptomycetaceae</taxon>
        <taxon>Streptomyces</taxon>
    </lineage>
</organism>